<dbReference type="AlphaFoldDB" id="R4Z032"/>
<protein>
    <recommendedName>
        <fullName evidence="4">ABC-type glycine betaine transport system substrate-binding domain-containing protein</fullName>
    </recommendedName>
</protein>
<gene>
    <name evidence="2" type="ORF">BN381_10213</name>
</gene>
<comment type="caution">
    <text evidence="2">The sequence shown here is derived from an EMBL/GenBank/DDBJ whole genome shotgun (WGS) entry which is preliminary data.</text>
</comment>
<dbReference type="Proteomes" id="UP000018291">
    <property type="component" value="Unassembled WGS sequence"/>
</dbReference>
<dbReference type="HOGENOM" id="CLU_851759_0_0_11"/>
<evidence type="ECO:0000313" key="3">
    <source>
        <dbReference type="Proteomes" id="UP000018291"/>
    </source>
</evidence>
<name>R4Z032_9ACTN</name>
<accession>R4Z032</accession>
<reference evidence="2 3" key="1">
    <citation type="journal article" date="2013" name="ISME J.">
        <title>Metabolic model for the filamentous 'Candidatus Microthrix parvicella' based on genomic and metagenomic analyses.</title>
        <authorList>
            <person name="Jon McIlroy S."/>
            <person name="Kristiansen R."/>
            <person name="Albertsen M."/>
            <person name="Michael Karst S."/>
            <person name="Rossetti S."/>
            <person name="Lund Nielsen J."/>
            <person name="Tandoi V."/>
            <person name="James Seviour R."/>
            <person name="Nielsen P.H."/>
        </authorList>
    </citation>
    <scope>NUCLEOTIDE SEQUENCE [LARGE SCALE GENOMIC DNA]</scope>
    <source>
        <strain evidence="2 3">RN1</strain>
    </source>
</reference>
<feature type="region of interest" description="Disordered" evidence="1">
    <location>
        <begin position="294"/>
        <end position="314"/>
    </location>
</feature>
<evidence type="ECO:0000256" key="1">
    <source>
        <dbReference type="SAM" id="MobiDB-lite"/>
    </source>
</evidence>
<evidence type="ECO:0008006" key="4">
    <source>
        <dbReference type="Google" id="ProtNLM"/>
    </source>
</evidence>
<dbReference type="EMBL" id="CANL01000001">
    <property type="protein sequence ID" value="CCM61982.1"/>
    <property type="molecule type" value="Genomic_DNA"/>
</dbReference>
<dbReference type="STRING" id="1229780.BN381_10213"/>
<evidence type="ECO:0000313" key="2">
    <source>
        <dbReference type="EMBL" id="CCM61982.1"/>
    </source>
</evidence>
<proteinExistence type="predicted"/>
<keyword evidence="3" id="KW-1185">Reference proteome</keyword>
<sequence>MMARILALVAAVGLVAGAVVLRGAIDGRGDGPSAEPSLGVLWCDPLLADACAAAADGAEVKLIEPGDAFDRLSDLNSKDDPPALWVTAGDWSSMLAVANPNTEVPTFGTPAQVASTPLVVAAKGDNLKLLDVACPKTVTWNCLADATGKNATDLGGAAPLGEFRLGHVVPPSSAGLVTLAGLAGTIPDDDAPPDRDDVTSQAFGGLLGRIDSGELGVSSSSAVKKFTTTPGAASVLIAPEAEITGPATARGYEVRPVQPVVNLTAQVSARTTSPNDDAQPPSAEAVTDFTDRLGTGLTTAGWEPPSDADPTDPGLLAALLESWNAQ</sequence>
<organism evidence="2 3">
    <name type="scientific">Candidatus Neomicrothrix parvicella RN1</name>
    <dbReference type="NCBI Taxonomy" id="1229780"/>
    <lineage>
        <taxon>Bacteria</taxon>
        <taxon>Bacillati</taxon>
        <taxon>Actinomycetota</taxon>
        <taxon>Acidimicrobiia</taxon>
        <taxon>Acidimicrobiales</taxon>
        <taxon>Microthrixaceae</taxon>
        <taxon>Candidatus Neomicrothrix</taxon>
    </lineage>
</organism>